<keyword evidence="1" id="KW-0808">Transferase</keyword>
<evidence type="ECO:0000313" key="5">
    <source>
        <dbReference type="Proteomes" id="UP000663992"/>
    </source>
</evidence>
<sequence>MVNISHIVPNHWSAILKIQDAVYHDVEPESLTVLKSKWLASPDTCLVGLDKHNQVVGYLLAHPWPVGKLPKLHHAVESVNTDNLYLHDLAVCPSARGQGVAAKLLAHLQQKSQSGGFNSISLVAVQNADGFWQKQGFSQHTEAQLCDSYGDNAQPMLKHLN</sequence>
<dbReference type="PANTHER" id="PTHR43877">
    <property type="entry name" value="AMINOALKYLPHOSPHONATE N-ACETYLTRANSFERASE-RELATED-RELATED"/>
    <property type="match status" value="1"/>
</dbReference>
<evidence type="ECO:0000259" key="3">
    <source>
        <dbReference type="PROSITE" id="PS51186"/>
    </source>
</evidence>
<dbReference type="Gene3D" id="3.40.630.30">
    <property type="match status" value="1"/>
</dbReference>
<protein>
    <submittedName>
        <fullName evidence="4">GNAT family N-acetyltransferase</fullName>
    </submittedName>
</protein>
<dbReference type="SUPFAM" id="SSF55729">
    <property type="entry name" value="Acyl-CoA N-acyltransferases (Nat)"/>
    <property type="match status" value="1"/>
</dbReference>
<dbReference type="RefSeq" id="WP_206592256.1">
    <property type="nucleotide sequence ID" value="NZ_JAFKCS010000001.1"/>
</dbReference>
<dbReference type="CDD" id="cd04301">
    <property type="entry name" value="NAT_SF"/>
    <property type="match status" value="1"/>
</dbReference>
<dbReference type="InterPro" id="IPR050832">
    <property type="entry name" value="Bact_Acetyltransf"/>
</dbReference>
<reference evidence="4 5" key="1">
    <citation type="submission" date="2021-03" db="EMBL/GenBank/DDBJ databases">
        <title>novel species isolated from a fishpond in China.</title>
        <authorList>
            <person name="Lu H."/>
            <person name="Cai Z."/>
        </authorList>
    </citation>
    <scope>NUCLEOTIDE SEQUENCE [LARGE SCALE GENOMIC DNA]</scope>
    <source>
        <strain evidence="4 5">Y57</strain>
    </source>
</reference>
<evidence type="ECO:0000256" key="2">
    <source>
        <dbReference type="ARBA" id="ARBA00023315"/>
    </source>
</evidence>
<evidence type="ECO:0000256" key="1">
    <source>
        <dbReference type="ARBA" id="ARBA00022679"/>
    </source>
</evidence>
<keyword evidence="2" id="KW-0012">Acyltransferase</keyword>
<dbReference type="Pfam" id="PF00583">
    <property type="entry name" value="Acetyltransf_1"/>
    <property type="match status" value="1"/>
</dbReference>
<feature type="domain" description="N-acetyltransferase" evidence="3">
    <location>
        <begin position="2"/>
        <end position="161"/>
    </location>
</feature>
<comment type="caution">
    <text evidence="4">The sequence shown here is derived from an EMBL/GenBank/DDBJ whole genome shotgun (WGS) entry which is preliminary data.</text>
</comment>
<dbReference type="InterPro" id="IPR000182">
    <property type="entry name" value="GNAT_dom"/>
</dbReference>
<accession>A0ABS3CP06</accession>
<dbReference type="EMBL" id="JAFKCS010000001">
    <property type="protein sequence ID" value="MBN7818430.1"/>
    <property type="molecule type" value="Genomic_DNA"/>
</dbReference>
<keyword evidence="5" id="KW-1185">Reference proteome</keyword>
<gene>
    <name evidence="4" type="ORF">J0A65_01065</name>
</gene>
<organism evidence="4 5">
    <name type="scientific">Bowmanella yangjiangensis</name>
    <dbReference type="NCBI Taxonomy" id="2811230"/>
    <lineage>
        <taxon>Bacteria</taxon>
        <taxon>Pseudomonadati</taxon>
        <taxon>Pseudomonadota</taxon>
        <taxon>Gammaproteobacteria</taxon>
        <taxon>Alteromonadales</taxon>
        <taxon>Alteromonadaceae</taxon>
        <taxon>Bowmanella</taxon>
    </lineage>
</organism>
<dbReference type="PROSITE" id="PS51186">
    <property type="entry name" value="GNAT"/>
    <property type="match status" value="1"/>
</dbReference>
<name>A0ABS3CP06_9ALTE</name>
<dbReference type="InterPro" id="IPR016181">
    <property type="entry name" value="Acyl_CoA_acyltransferase"/>
</dbReference>
<evidence type="ECO:0000313" key="4">
    <source>
        <dbReference type="EMBL" id="MBN7818430.1"/>
    </source>
</evidence>
<proteinExistence type="predicted"/>
<dbReference type="Proteomes" id="UP000663992">
    <property type="component" value="Unassembled WGS sequence"/>
</dbReference>